<name>A0AAD9DDE0_9STRA</name>
<gene>
    <name evidence="3" type="ORF">QTG54_007248</name>
</gene>
<comment type="caution">
    <text evidence="3">The sequence shown here is derived from an EMBL/GenBank/DDBJ whole genome shotgun (WGS) entry which is preliminary data.</text>
</comment>
<dbReference type="Gene3D" id="3.40.50.300">
    <property type="entry name" value="P-loop containing nucleotide triphosphate hydrolases"/>
    <property type="match status" value="1"/>
</dbReference>
<protein>
    <submittedName>
        <fullName evidence="3">Uncharacterized protein</fullName>
    </submittedName>
</protein>
<accession>A0AAD9DDE0</accession>
<organism evidence="3 4">
    <name type="scientific">Skeletonema marinoi</name>
    <dbReference type="NCBI Taxonomy" id="267567"/>
    <lineage>
        <taxon>Eukaryota</taxon>
        <taxon>Sar</taxon>
        <taxon>Stramenopiles</taxon>
        <taxon>Ochrophyta</taxon>
        <taxon>Bacillariophyta</taxon>
        <taxon>Coscinodiscophyceae</taxon>
        <taxon>Thalassiosirophycidae</taxon>
        <taxon>Thalassiosirales</taxon>
        <taxon>Skeletonemataceae</taxon>
        <taxon>Skeletonema</taxon>
        <taxon>Skeletonema marinoi-dohrnii complex</taxon>
    </lineage>
</organism>
<feature type="region of interest" description="Disordered" evidence="1">
    <location>
        <begin position="848"/>
        <end position="873"/>
    </location>
</feature>
<feature type="chain" id="PRO_5041937560" evidence="2">
    <location>
        <begin position="21"/>
        <end position="913"/>
    </location>
</feature>
<sequence length="913" mass="103484">MKSLVLILALALVAFALVATKINHDTSKSSTRNIRYLLADDGDWDEDDDVQQPEDISNNDDDLVQYFETSFRVVNEAAPELQIEIINPKPRYQYSVTVESVGKYTGTATLLSQKKGKLVYSWRPSFADTYDIYVHELERNRYGAHVKTPLIQPSPLSVTISPDQTNSTSEGIESLDERARNMIPCQSVTDMNVFSRFDGDWIGPNVKIEADTLRTGWTFVPSEAMNCTFETFSQQDLLSMPEKKSIHVIGTSKERGVYLALVDLLLSDDEKFHIHKSVIGQCWGRVNMTKGNLELVYQDFRVAQFEAPDAEDYVECHNDLIAKDSGKFIDNATSVWHEVFQDETSWPSVILMVTGKGENNWDFDYHTRSFVEMLPSSWNGTLIFTDGYFSPRLAGLSANDVNEKYKSKLEEYLETMDDNRVRWVDGKGISKEMRMYAEFGPEFVTRAQHFHRNCNESITDESSGITSNTRVCGNVTDLMAQLLLGFTLGEKKDYLQTVQQAEEKPGDMKLTYCYDCPKKLLPFHITPTPHLTCAEGQLHERENISDEDTKAEQTCPQSCMSQGISWSFGSQSDTVNVRQCPASTIPPVTRTAETSNAPNESVELPKLIQSNLVDVSEGAGQTSFTPFFWHIPKCAGTAIQNLYFCMGLTLANQVGANPKFKHDEETALVEFKPWKRYDWSVINVDTTTRAGILRAQELGLVSSKDPKVDLVVSGEFESVVSHLFDKTNRGKVFAMFRHPVERLESLFYYLQKANWESTFHPEWAKTSLRDWAKTHKGEKNWMVHKLVNKDVHSLTIDDLELAKQIVKEKILVGLESKFVESIHRFNVYSGIDDSSKERQSCIASLARVPTKGDKQATRASNSDPHPKTKPGSDLWKLLTEDSLDVLLYEYIEEIYEHQGEMIGLKMKDSADDK</sequence>
<proteinExistence type="predicted"/>
<evidence type="ECO:0000313" key="3">
    <source>
        <dbReference type="EMBL" id="KAK1741675.1"/>
    </source>
</evidence>
<dbReference type="PANTHER" id="PTHR32301">
    <property type="entry name" value="COUNTIN RECEPTOR CNR3-RELATED"/>
    <property type="match status" value="1"/>
</dbReference>
<evidence type="ECO:0000313" key="4">
    <source>
        <dbReference type="Proteomes" id="UP001224775"/>
    </source>
</evidence>
<dbReference type="AlphaFoldDB" id="A0AAD9DDE0"/>
<reference evidence="3" key="1">
    <citation type="submission" date="2023-06" db="EMBL/GenBank/DDBJ databases">
        <title>Survivors Of The Sea: Transcriptome response of Skeletonema marinoi to long-term dormancy.</title>
        <authorList>
            <person name="Pinder M.I.M."/>
            <person name="Kourtchenko O."/>
            <person name="Robertson E.K."/>
            <person name="Larsson T."/>
            <person name="Maumus F."/>
            <person name="Osuna-Cruz C.M."/>
            <person name="Vancaester E."/>
            <person name="Stenow R."/>
            <person name="Vandepoele K."/>
            <person name="Ploug H."/>
            <person name="Bruchert V."/>
            <person name="Godhe A."/>
            <person name="Topel M."/>
        </authorList>
    </citation>
    <scope>NUCLEOTIDE SEQUENCE</scope>
    <source>
        <strain evidence="3">R05AC</strain>
    </source>
</reference>
<keyword evidence="2" id="KW-0732">Signal</keyword>
<dbReference type="EMBL" id="JATAAI010000012">
    <property type="protein sequence ID" value="KAK1741675.1"/>
    <property type="molecule type" value="Genomic_DNA"/>
</dbReference>
<dbReference type="InterPro" id="IPR053259">
    <property type="entry name" value="Golvesin-related_Golgi"/>
</dbReference>
<dbReference type="PANTHER" id="PTHR32301:SF6">
    <property type="entry name" value="GOLVESIN-RELATED"/>
    <property type="match status" value="1"/>
</dbReference>
<dbReference type="Proteomes" id="UP001224775">
    <property type="component" value="Unassembled WGS sequence"/>
</dbReference>
<feature type="signal peptide" evidence="2">
    <location>
        <begin position="1"/>
        <end position="20"/>
    </location>
</feature>
<evidence type="ECO:0000256" key="2">
    <source>
        <dbReference type="SAM" id="SignalP"/>
    </source>
</evidence>
<keyword evidence="4" id="KW-1185">Reference proteome</keyword>
<dbReference type="InterPro" id="IPR027417">
    <property type="entry name" value="P-loop_NTPase"/>
</dbReference>
<evidence type="ECO:0000256" key="1">
    <source>
        <dbReference type="SAM" id="MobiDB-lite"/>
    </source>
</evidence>